<comment type="caution">
    <text evidence="1">The sequence shown here is derived from an EMBL/GenBank/DDBJ whole genome shotgun (WGS) entry which is preliminary data.</text>
</comment>
<dbReference type="EMBL" id="RBVX01000007">
    <property type="protein sequence ID" value="RSL33506.1"/>
    <property type="molecule type" value="Genomic_DNA"/>
</dbReference>
<organism evidence="1 2">
    <name type="scientific">Salibacterium salarium</name>
    <dbReference type="NCBI Taxonomy" id="284579"/>
    <lineage>
        <taxon>Bacteria</taxon>
        <taxon>Bacillati</taxon>
        <taxon>Bacillota</taxon>
        <taxon>Bacilli</taxon>
        <taxon>Bacillales</taxon>
        <taxon>Bacillaceae</taxon>
    </lineage>
</organism>
<dbReference type="AlphaFoldDB" id="A0A428N594"/>
<accession>A0A428N594</accession>
<sequence length="218" mass="24788">MLDKLQSINTHLRIHHVTSDRFMRFGNVLEDFPIEDSLTMMKETAMPAQDNMYVPKVEEWKDGGFQKVMETDYYGGMPVQIGYCNGNNSNLNGLEFHKGSEINVAATDFILLLGSFVDITNQTFDTDHIEAFYIPEKTAVELYQTTLHLAPCKTSADGFKCMVILPEGTNYPLPVERNEQDILFMKNKWLLSHPDNEKFMEKGAYPGITGPNIHVQSL</sequence>
<dbReference type="OrthoDB" id="358393at2"/>
<name>A0A428N594_9BACI</name>
<evidence type="ECO:0000313" key="2">
    <source>
        <dbReference type="Proteomes" id="UP000275076"/>
    </source>
</evidence>
<gene>
    <name evidence="1" type="ORF">D7Z54_09290</name>
</gene>
<evidence type="ECO:0000313" key="1">
    <source>
        <dbReference type="EMBL" id="RSL33506.1"/>
    </source>
</evidence>
<keyword evidence="2" id="KW-1185">Reference proteome</keyword>
<protein>
    <submittedName>
        <fullName evidence="1">DUF4867 family protein</fullName>
    </submittedName>
</protein>
<proteinExistence type="predicted"/>
<dbReference type="Pfam" id="PF16161">
    <property type="entry name" value="DUF4867"/>
    <property type="match status" value="1"/>
</dbReference>
<dbReference type="Proteomes" id="UP000275076">
    <property type="component" value="Unassembled WGS sequence"/>
</dbReference>
<dbReference type="InterPro" id="IPR032358">
    <property type="entry name" value="DUF4867"/>
</dbReference>
<dbReference type="RefSeq" id="WP_125555566.1">
    <property type="nucleotide sequence ID" value="NZ_RBVX01000007.1"/>
</dbReference>
<reference evidence="1 2" key="1">
    <citation type="submission" date="2018-10" db="EMBL/GenBank/DDBJ databases">
        <title>Draft genome sequence of Bacillus salarius IM0101, isolated from a hypersaline soil in Inner Mongolia, China.</title>
        <authorList>
            <person name="Yamprayoonswat W."/>
            <person name="Boonvisut S."/>
            <person name="Jumpathong W."/>
            <person name="Sittihan S."/>
            <person name="Ruangsuj P."/>
            <person name="Wanthongcharoen S."/>
            <person name="Thongpramul N."/>
            <person name="Pimmason S."/>
            <person name="Yu B."/>
            <person name="Yasawong M."/>
        </authorList>
    </citation>
    <scope>NUCLEOTIDE SEQUENCE [LARGE SCALE GENOMIC DNA]</scope>
    <source>
        <strain evidence="1 2">IM0101</strain>
    </source>
</reference>